<dbReference type="AlphaFoldDB" id="A0A1Z4EEY9"/>
<sequence>MGTALPTITQMKRVERKLYWRLLLRRMGAGEGSSSAEELLYLVRVARRTGARLIAEIGFNAGCSSYALLRHIPGGTVVSFDLGEHASVAVNKRLIDKTFPGRHTLVCGDSRRTVPAFADSNPDLRFDLAFIDGGHDYEVARADILNMRRLCDGRTALVMDDLVPWRSYGAGPTKAWEEVIEGELVHQDELIQDGVRVAEARPPGDRVWALGRYVSPA</sequence>
<proteinExistence type="predicted"/>
<keyword evidence="2" id="KW-1185">Reference proteome</keyword>
<dbReference type="OrthoDB" id="4455946at2"/>
<accession>A0A1Z4EEY9</accession>
<name>A0A1Z4EEY9_9MYCO</name>
<evidence type="ECO:0000313" key="1">
    <source>
        <dbReference type="EMBL" id="BAX91509.1"/>
    </source>
</evidence>
<dbReference type="Pfam" id="PF13578">
    <property type="entry name" value="Methyltransf_24"/>
    <property type="match status" value="1"/>
</dbReference>
<reference evidence="2" key="1">
    <citation type="submission" date="2017-06" db="EMBL/GenBank/DDBJ databases">
        <title>Complete Genome Sequence of Mycobacterium shigaense.</title>
        <authorList>
            <person name="Fukano H."/>
            <person name="Yoshida M."/>
            <person name="Kazumi Y."/>
            <person name="Ogura Y."/>
            <person name="Mitarai S."/>
            <person name="Hayashi T."/>
            <person name="Hoshino Y."/>
        </authorList>
    </citation>
    <scope>NUCLEOTIDE SEQUENCE [LARGE SCALE GENOMIC DNA]</scope>
    <source>
        <strain evidence="2">UN-152</strain>
    </source>
</reference>
<gene>
    <name evidence="1" type="ORF">MSG_01351</name>
</gene>
<organism evidence="1 2">
    <name type="scientific">Mycobacterium shigaense</name>
    <dbReference type="NCBI Taxonomy" id="722731"/>
    <lineage>
        <taxon>Bacteria</taxon>
        <taxon>Bacillati</taxon>
        <taxon>Actinomycetota</taxon>
        <taxon>Actinomycetes</taxon>
        <taxon>Mycobacteriales</taxon>
        <taxon>Mycobacteriaceae</taxon>
        <taxon>Mycobacterium</taxon>
        <taxon>Mycobacterium simiae complex</taxon>
    </lineage>
</organism>
<evidence type="ECO:0000313" key="2">
    <source>
        <dbReference type="Proteomes" id="UP000217736"/>
    </source>
</evidence>
<dbReference type="InterPro" id="IPR029063">
    <property type="entry name" value="SAM-dependent_MTases_sf"/>
</dbReference>
<dbReference type="KEGG" id="mshg:MSG_01351"/>
<evidence type="ECO:0008006" key="3">
    <source>
        <dbReference type="Google" id="ProtNLM"/>
    </source>
</evidence>
<dbReference type="Proteomes" id="UP000217736">
    <property type="component" value="Chromosome"/>
</dbReference>
<dbReference type="SUPFAM" id="SSF53335">
    <property type="entry name" value="S-adenosyl-L-methionine-dependent methyltransferases"/>
    <property type="match status" value="1"/>
</dbReference>
<protein>
    <recommendedName>
        <fullName evidence="3">Methyltransferase</fullName>
    </recommendedName>
</protein>
<dbReference type="Gene3D" id="3.40.50.150">
    <property type="entry name" value="Vaccinia Virus protein VP39"/>
    <property type="match status" value="1"/>
</dbReference>
<dbReference type="EMBL" id="AP018164">
    <property type="protein sequence ID" value="BAX91509.1"/>
    <property type="molecule type" value="Genomic_DNA"/>
</dbReference>